<dbReference type="Gene3D" id="3.40.50.1110">
    <property type="entry name" value="SGNH hydrolase"/>
    <property type="match status" value="1"/>
</dbReference>
<comment type="caution">
    <text evidence="3">The sequence shown here is derived from an EMBL/GenBank/DDBJ whole genome shotgun (WGS) entry which is preliminary data.</text>
</comment>
<feature type="domain" description="SGNH hydrolase-type esterase" evidence="2">
    <location>
        <begin position="56"/>
        <end position="208"/>
    </location>
</feature>
<sequence>MKYFFVAFFSFYISFSALAQQKNDWANFVKYEEENRMVPAGSVVFIGSSSTEAWIHNRPDFFKKNNYTNRGISGQVSSQMLVRFRKDVIDLKPKAVVILAGTNDIAQNNGYISLENILGNIISMCELARLHKIRVILCSILPAYEFSWRKDLKPADDVIALNNLIRSYADANKIMYVDYHSAMKDDRNGLPKQYAEDGIHPTVMGYEAMEKLLKPAIDKALKEAAGSRLK</sequence>
<protein>
    <submittedName>
        <fullName evidence="3">GDSL-type esterase/lipase family protein</fullName>
    </submittedName>
</protein>
<accession>A0AAE3IL43</accession>
<dbReference type="InterPro" id="IPR036514">
    <property type="entry name" value="SGNH_hydro_sf"/>
</dbReference>
<dbReference type="EMBL" id="JAOTPL010000007">
    <property type="protein sequence ID" value="MCU7694150.1"/>
    <property type="molecule type" value="Genomic_DNA"/>
</dbReference>
<name>A0AAE3IL43_9BACT</name>
<dbReference type="PANTHER" id="PTHR30383:SF5">
    <property type="entry name" value="SGNH HYDROLASE-TYPE ESTERASE DOMAIN-CONTAINING PROTEIN"/>
    <property type="match status" value="1"/>
</dbReference>
<evidence type="ECO:0000259" key="2">
    <source>
        <dbReference type="Pfam" id="PF13472"/>
    </source>
</evidence>
<dbReference type="SUPFAM" id="SSF52266">
    <property type="entry name" value="SGNH hydrolase"/>
    <property type="match status" value="1"/>
</dbReference>
<feature type="signal peptide" evidence="1">
    <location>
        <begin position="1"/>
        <end position="19"/>
    </location>
</feature>
<keyword evidence="1" id="KW-0732">Signal</keyword>
<keyword evidence="4" id="KW-1185">Reference proteome</keyword>
<organism evidence="3 4">
    <name type="scientific">Haoranjiania flava</name>
    <dbReference type="NCBI Taxonomy" id="1856322"/>
    <lineage>
        <taxon>Bacteria</taxon>
        <taxon>Pseudomonadati</taxon>
        <taxon>Bacteroidota</taxon>
        <taxon>Chitinophagia</taxon>
        <taxon>Chitinophagales</taxon>
        <taxon>Chitinophagaceae</taxon>
        <taxon>Haoranjiania</taxon>
    </lineage>
</organism>
<evidence type="ECO:0000256" key="1">
    <source>
        <dbReference type="SAM" id="SignalP"/>
    </source>
</evidence>
<dbReference type="Pfam" id="PF13472">
    <property type="entry name" value="Lipase_GDSL_2"/>
    <property type="match status" value="1"/>
</dbReference>
<dbReference type="AlphaFoldDB" id="A0AAE3IL43"/>
<feature type="chain" id="PRO_5041949385" evidence="1">
    <location>
        <begin position="20"/>
        <end position="230"/>
    </location>
</feature>
<dbReference type="GO" id="GO:0004622">
    <property type="term" value="F:phosphatidylcholine lysophospholipase activity"/>
    <property type="evidence" value="ECO:0007669"/>
    <property type="project" value="TreeGrafter"/>
</dbReference>
<dbReference type="PANTHER" id="PTHR30383">
    <property type="entry name" value="THIOESTERASE 1/PROTEASE 1/LYSOPHOSPHOLIPASE L1"/>
    <property type="match status" value="1"/>
</dbReference>
<proteinExistence type="predicted"/>
<dbReference type="InterPro" id="IPR013830">
    <property type="entry name" value="SGNH_hydro"/>
</dbReference>
<evidence type="ECO:0000313" key="3">
    <source>
        <dbReference type="EMBL" id="MCU7694150.1"/>
    </source>
</evidence>
<dbReference type="RefSeq" id="WP_263037636.1">
    <property type="nucleotide sequence ID" value="NZ_JAOTPL010000007.1"/>
</dbReference>
<dbReference type="InterPro" id="IPR051532">
    <property type="entry name" value="Ester_Hydrolysis_Enzymes"/>
</dbReference>
<dbReference type="Proteomes" id="UP001209317">
    <property type="component" value="Unassembled WGS sequence"/>
</dbReference>
<gene>
    <name evidence="3" type="ORF">OD355_06440</name>
</gene>
<reference evidence="3" key="1">
    <citation type="submission" date="2022-10" db="EMBL/GenBank/DDBJ databases">
        <authorList>
            <person name="Kim H.S."/>
            <person name="Kim J.-S."/>
            <person name="Suh M.K."/>
            <person name="Eom M.K."/>
            <person name="Lee J.-S."/>
        </authorList>
    </citation>
    <scope>NUCLEOTIDE SEQUENCE</scope>
    <source>
        <strain evidence="3">LIP-5</strain>
    </source>
</reference>
<evidence type="ECO:0000313" key="4">
    <source>
        <dbReference type="Proteomes" id="UP001209317"/>
    </source>
</evidence>